<feature type="coiled-coil region" evidence="1">
    <location>
        <begin position="133"/>
        <end position="167"/>
    </location>
</feature>
<dbReference type="PANTHER" id="PTHR36386">
    <property type="entry name" value="OS06G0683900 PROTEIN"/>
    <property type="match status" value="1"/>
</dbReference>
<feature type="compositionally biased region" description="Polar residues" evidence="2">
    <location>
        <begin position="330"/>
        <end position="341"/>
    </location>
</feature>
<evidence type="ECO:0000256" key="1">
    <source>
        <dbReference type="SAM" id="Coils"/>
    </source>
</evidence>
<feature type="region of interest" description="Disordered" evidence="2">
    <location>
        <begin position="251"/>
        <end position="389"/>
    </location>
</feature>
<organism evidence="3 4">
    <name type="scientific">Striga hermonthica</name>
    <name type="common">Purple witchweed</name>
    <name type="synonym">Buchnera hermonthica</name>
    <dbReference type="NCBI Taxonomy" id="68872"/>
    <lineage>
        <taxon>Eukaryota</taxon>
        <taxon>Viridiplantae</taxon>
        <taxon>Streptophyta</taxon>
        <taxon>Embryophyta</taxon>
        <taxon>Tracheophyta</taxon>
        <taxon>Spermatophyta</taxon>
        <taxon>Magnoliopsida</taxon>
        <taxon>eudicotyledons</taxon>
        <taxon>Gunneridae</taxon>
        <taxon>Pentapetalae</taxon>
        <taxon>asterids</taxon>
        <taxon>lamiids</taxon>
        <taxon>Lamiales</taxon>
        <taxon>Orobanchaceae</taxon>
        <taxon>Buchnereae</taxon>
        <taxon>Striga</taxon>
    </lineage>
</organism>
<protein>
    <submittedName>
        <fullName evidence="3">Uncharacterized protein</fullName>
    </submittedName>
</protein>
<dbReference type="EMBL" id="CACSLK010030184">
    <property type="protein sequence ID" value="CAA0837138.1"/>
    <property type="molecule type" value="Genomic_DNA"/>
</dbReference>
<proteinExistence type="predicted"/>
<dbReference type="Proteomes" id="UP001153555">
    <property type="component" value="Unassembled WGS sequence"/>
</dbReference>
<comment type="caution">
    <text evidence="3">The sequence shown here is derived from an EMBL/GenBank/DDBJ whole genome shotgun (WGS) entry which is preliminary data.</text>
</comment>
<feature type="compositionally biased region" description="Basic and acidic residues" evidence="2">
    <location>
        <begin position="304"/>
        <end position="313"/>
    </location>
</feature>
<dbReference type="AlphaFoldDB" id="A0A9N7RML2"/>
<keyword evidence="4" id="KW-1185">Reference proteome</keyword>
<feature type="compositionally biased region" description="Basic and acidic residues" evidence="2">
    <location>
        <begin position="269"/>
        <end position="280"/>
    </location>
</feature>
<accession>A0A9N7RML2</accession>
<name>A0A9N7RML2_STRHE</name>
<evidence type="ECO:0000313" key="3">
    <source>
        <dbReference type="EMBL" id="CAA0837138.1"/>
    </source>
</evidence>
<evidence type="ECO:0000256" key="2">
    <source>
        <dbReference type="SAM" id="MobiDB-lite"/>
    </source>
</evidence>
<feature type="region of interest" description="Disordered" evidence="2">
    <location>
        <begin position="78"/>
        <end position="111"/>
    </location>
</feature>
<sequence>MSVIQVSEAMDPSSELQIWNNAAFDNSGGISEDLSASRQSWGSLKSIFGNPKASFDSVSDKENLCVGPENDRIPSLLTSSLKSSSTPFKPVNSDNRAVEEKKSRTGGFLKEGPGEKIVDLDGIRDEKKIDDEIGEIESQISKLKSKLEALRLEKAEANQKAVENRIRAVPAKFMNLKKAEGTTDKRRGISLGPVEIISGARRGASVGPAEIFRAARSRQMLGRPEMATPVQSRRKSCYWKLEGIDEEKEKAGMGKAFSSVSPNSRKVGLKSEIKNSRRAETTISSRKALKKDDSVLNSVQPKKLFREGGEKVDPTAGKKLSRPGRIVASRYNNLNSGQTASVRKKSLPENDDSFSQKFDSKQAVSVGKARVNVDGGKTSGPESSSRVKKRWEIPSEIVVHSSVETEKKKSPPQSIVLLPKIKIARCMKESPRDSGPAKKVVELIGRKSFFSNDYEEEVDPPVCQTLTYDEEEEVEEFSYPGF</sequence>
<keyword evidence="1" id="KW-0175">Coiled coil</keyword>
<gene>
    <name evidence="3" type="ORF">SHERM_04146</name>
</gene>
<reference evidence="3" key="1">
    <citation type="submission" date="2019-12" db="EMBL/GenBank/DDBJ databases">
        <authorList>
            <person name="Scholes J."/>
        </authorList>
    </citation>
    <scope>NUCLEOTIDE SEQUENCE</scope>
</reference>
<dbReference type="OrthoDB" id="1932658at2759"/>
<evidence type="ECO:0000313" key="4">
    <source>
        <dbReference type="Proteomes" id="UP001153555"/>
    </source>
</evidence>
<dbReference type="PANTHER" id="PTHR36386:SF1">
    <property type="entry name" value="OS06G0683900 PROTEIN"/>
    <property type="match status" value="1"/>
</dbReference>